<feature type="transmembrane region" description="Helical" evidence="1">
    <location>
        <begin position="132"/>
        <end position="152"/>
    </location>
</feature>
<feature type="transmembrane region" description="Helical" evidence="1">
    <location>
        <begin position="164"/>
        <end position="185"/>
    </location>
</feature>
<feature type="transmembrane region" description="Helical" evidence="1">
    <location>
        <begin position="191"/>
        <end position="210"/>
    </location>
</feature>
<keyword evidence="1" id="KW-0812">Transmembrane</keyword>
<evidence type="ECO:0000313" key="2">
    <source>
        <dbReference type="EMBL" id="MCV9388292.1"/>
    </source>
</evidence>
<comment type="caution">
    <text evidence="2">The sequence shown here is derived from an EMBL/GenBank/DDBJ whole genome shotgun (WGS) entry which is preliminary data.</text>
</comment>
<reference evidence="2 3" key="1">
    <citation type="submission" date="2022-10" db="EMBL/GenBank/DDBJ databases">
        <title>Comparative genomics and taxonomic characterization of three novel marine species of genus Reichenbachiella exhibiting antioxidant and polysaccharide degradation activities.</title>
        <authorList>
            <person name="Muhammad N."/>
            <person name="Lee Y.-J."/>
            <person name="Ko J."/>
            <person name="Kim S.-G."/>
        </authorList>
    </citation>
    <scope>NUCLEOTIDE SEQUENCE [LARGE SCALE GENOMIC DNA]</scope>
    <source>
        <strain evidence="2 3">ABR2-5</strain>
    </source>
</reference>
<feature type="transmembrane region" description="Helical" evidence="1">
    <location>
        <begin position="80"/>
        <end position="98"/>
    </location>
</feature>
<feature type="transmembrane region" description="Helical" evidence="1">
    <location>
        <begin position="222"/>
        <end position="245"/>
    </location>
</feature>
<protein>
    <submittedName>
        <fullName evidence="2">DUF3667 domain-containing protein</fullName>
    </submittedName>
</protein>
<dbReference type="InterPro" id="IPR022134">
    <property type="entry name" value="DUF3667"/>
</dbReference>
<keyword evidence="1" id="KW-0472">Membrane</keyword>
<gene>
    <name evidence="2" type="ORF">N7U62_16535</name>
</gene>
<name>A0ABT3CXD6_9BACT</name>
<proteinExistence type="predicted"/>
<organism evidence="2 3">
    <name type="scientific">Reichenbachiella ulvae</name>
    <dbReference type="NCBI Taxonomy" id="2980104"/>
    <lineage>
        <taxon>Bacteria</taxon>
        <taxon>Pseudomonadati</taxon>
        <taxon>Bacteroidota</taxon>
        <taxon>Cytophagia</taxon>
        <taxon>Cytophagales</taxon>
        <taxon>Reichenbachiellaceae</taxon>
        <taxon>Reichenbachiella</taxon>
    </lineage>
</organism>
<dbReference type="Pfam" id="PF12412">
    <property type="entry name" value="DUF3667"/>
    <property type="match status" value="1"/>
</dbReference>
<evidence type="ECO:0000256" key="1">
    <source>
        <dbReference type="SAM" id="Phobius"/>
    </source>
</evidence>
<dbReference type="EMBL" id="JAOYOD010000001">
    <property type="protein sequence ID" value="MCV9388292.1"/>
    <property type="molecule type" value="Genomic_DNA"/>
</dbReference>
<accession>A0ABT3CXD6</accession>
<sequence length="246" mass="28289">MEHTNTCLNCETIVTSSYCPECGQSTQVDRITFKNSLSQFFRSALSFQGPFLFTLLSLIKNPGEVFQSYLAGKRKRYYQPFYFYILLSAFYLIIQKLIGFDPLQGEAARIENVGMPEVAVKMMNAAKFMTLHINKMLLIPVIAVALMMKLFFRKRYFLAEYAAVALYIIGMYILAGIFYMLLIHLTEFDNMKLQLLIMFLFTFYGSISLFGRKLNVVLKSILLSVLSVIIYTWGGMSLSYLIVILR</sequence>
<keyword evidence="3" id="KW-1185">Reference proteome</keyword>
<dbReference type="Proteomes" id="UP001300692">
    <property type="component" value="Unassembled WGS sequence"/>
</dbReference>
<evidence type="ECO:0000313" key="3">
    <source>
        <dbReference type="Proteomes" id="UP001300692"/>
    </source>
</evidence>
<dbReference type="RefSeq" id="WP_264139144.1">
    <property type="nucleotide sequence ID" value="NZ_JAOYOD010000001.1"/>
</dbReference>
<keyword evidence="1" id="KW-1133">Transmembrane helix</keyword>